<feature type="binding site" evidence="11">
    <location>
        <position position="277"/>
    </location>
    <ligand>
        <name>Zn(2+)</name>
        <dbReference type="ChEBI" id="CHEBI:29105"/>
        <label>2</label>
        <note>catalytic</note>
    </ligand>
</feature>
<feature type="binding site" evidence="12">
    <location>
        <position position="251"/>
    </location>
    <ligand>
        <name>Ca(2+)</name>
        <dbReference type="ChEBI" id="CHEBI:29108"/>
        <label>3</label>
    </ligand>
</feature>
<organism evidence="16 17">
    <name type="scientific">Cucumis sativus</name>
    <name type="common">Cucumber</name>
    <dbReference type="NCBI Taxonomy" id="3659"/>
    <lineage>
        <taxon>Eukaryota</taxon>
        <taxon>Viridiplantae</taxon>
        <taxon>Streptophyta</taxon>
        <taxon>Embryophyta</taxon>
        <taxon>Tracheophyta</taxon>
        <taxon>Spermatophyta</taxon>
        <taxon>Magnoliopsida</taxon>
        <taxon>eudicotyledons</taxon>
        <taxon>Gunneridae</taxon>
        <taxon>Pentapetalae</taxon>
        <taxon>rosids</taxon>
        <taxon>fabids</taxon>
        <taxon>Cucurbitales</taxon>
        <taxon>Cucurbitaceae</taxon>
        <taxon>Benincaseae</taxon>
        <taxon>Cucumis</taxon>
    </lineage>
</organism>
<dbReference type="Gramene" id="KGN52413">
    <property type="protein sequence ID" value="KGN52413"/>
    <property type="gene ID" value="Csa_5G632120"/>
</dbReference>
<evidence type="ECO:0000256" key="4">
    <source>
        <dbReference type="ARBA" id="ARBA00022729"/>
    </source>
</evidence>
<dbReference type="GO" id="GO:0004222">
    <property type="term" value="F:metalloendopeptidase activity"/>
    <property type="evidence" value="ECO:0000318"/>
    <property type="project" value="GO_Central"/>
</dbReference>
<feature type="binding site" evidence="12">
    <location>
        <position position="226"/>
    </location>
    <ligand>
        <name>Zn(2+)</name>
        <dbReference type="ChEBI" id="CHEBI:29105"/>
        <label>1</label>
    </ligand>
</feature>
<dbReference type="KEGG" id="csv:101215758"/>
<dbReference type="SUPFAM" id="SSF55486">
    <property type="entry name" value="Metalloproteases ('zincins'), catalytic domain"/>
    <property type="match status" value="1"/>
</dbReference>
<dbReference type="EMBL" id="CM002926">
    <property type="protein sequence ID" value="KGN52413.1"/>
    <property type="molecule type" value="Genomic_DNA"/>
</dbReference>
<evidence type="ECO:0000256" key="11">
    <source>
        <dbReference type="PIRSR" id="PIRSR001191-2"/>
    </source>
</evidence>
<dbReference type="SMART" id="SM00235">
    <property type="entry name" value="ZnMc"/>
    <property type="match status" value="1"/>
</dbReference>
<reference evidence="16 17" key="4">
    <citation type="journal article" date="2011" name="BMC Genomics">
        <title>RNA-Seq improves annotation of protein-coding genes in the cucumber genome.</title>
        <authorList>
            <person name="Li Z."/>
            <person name="Zhang Z."/>
            <person name="Yan P."/>
            <person name="Huang S."/>
            <person name="Fei Z."/>
            <person name="Lin K."/>
        </authorList>
    </citation>
    <scope>NUCLEOTIDE SEQUENCE [LARGE SCALE GENOMIC DNA]</scope>
    <source>
        <strain evidence="17">cv. 9930</strain>
    </source>
</reference>
<feature type="binding site" evidence="12">
    <location>
        <position position="249"/>
    </location>
    <ligand>
        <name>Zn(2+)</name>
        <dbReference type="ChEBI" id="CHEBI:29105"/>
        <label>1</label>
    </ligand>
</feature>
<reference evidence="16 17" key="2">
    <citation type="journal article" date="2009" name="PLoS ONE">
        <title>An integrated genetic and cytogenetic map of the cucumber genome.</title>
        <authorList>
            <person name="Ren Y."/>
            <person name="Zhang Z."/>
            <person name="Liu J."/>
            <person name="Staub J.E."/>
            <person name="Han Y."/>
            <person name="Cheng Z."/>
            <person name="Li X."/>
            <person name="Lu J."/>
            <person name="Miao H."/>
            <person name="Kang H."/>
            <person name="Xie B."/>
            <person name="Gu X."/>
            <person name="Wang X."/>
            <person name="Du Y."/>
            <person name="Jin W."/>
            <person name="Huang S."/>
        </authorList>
    </citation>
    <scope>NUCLEOTIDE SEQUENCE [LARGE SCALE GENOMIC DNA]</scope>
    <source>
        <strain evidence="17">cv. 9930</strain>
    </source>
</reference>
<dbReference type="GO" id="GO:0006508">
    <property type="term" value="P:proteolysis"/>
    <property type="evidence" value="ECO:0007669"/>
    <property type="project" value="UniProtKB-KW"/>
</dbReference>
<keyword evidence="2" id="KW-0645">Protease</keyword>
<sequence length="319" mass="35126">MALEELSFFTFTLLLLTFFPLISSSQSNHSHSHGKASSQFVFLNQLYGSQKGDKVEGIHQLKKYLHQFGYLNEDAQIHSENNDDEFDELLETAIKTYQKNYNLKVTGTLDAMTIAQMSKPRCGVADIIHGNTWMRSSKKRKQLEHGIVGHFHSVSHFAFFDGNPKWPATKSHLTYGFLPGTPSETVSPVARAFATWAANSHFTFSQALDNQTSDITIGFETGDHGDGYPFDGVGGVVAHAFSPSDGRFHLDADESWANGVVSDSFDLETVALHEIGHLLGLQHSSTEGAIMWPQVPVGASKGLHVDDIAGIKALYNNIL</sequence>
<evidence type="ECO:0000259" key="15">
    <source>
        <dbReference type="SMART" id="SM00235"/>
    </source>
</evidence>
<dbReference type="OrthoDB" id="406838at2759"/>
<dbReference type="PANTHER" id="PTHR10201">
    <property type="entry name" value="MATRIX METALLOPROTEINASE"/>
    <property type="match status" value="1"/>
</dbReference>
<dbReference type="InterPro" id="IPR002477">
    <property type="entry name" value="Peptidoglycan-bd-like"/>
</dbReference>
<protein>
    <recommendedName>
        <fullName evidence="15">Peptidase metallopeptidase domain-containing protein</fullName>
    </recommendedName>
</protein>
<feature type="binding site" description="in inhibited form" evidence="12">
    <location>
        <position position="122"/>
    </location>
    <ligand>
        <name>Zn(2+)</name>
        <dbReference type="ChEBI" id="CHEBI:29105"/>
        <label>2</label>
        <note>catalytic</note>
    </ligand>
</feature>
<dbReference type="CDD" id="cd04278">
    <property type="entry name" value="ZnMc_MMP"/>
    <property type="match status" value="1"/>
</dbReference>
<feature type="binding site" evidence="12">
    <location>
        <position position="232"/>
    </location>
    <ligand>
        <name>Ca(2+)</name>
        <dbReference type="ChEBI" id="CHEBI:29108"/>
        <label>3</label>
    </ligand>
</feature>
<gene>
    <name evidence="16" type="ORF">Csa_5G632120</name>
</gene>
<dbReference type="Proteomes" id="UP000029981">
    <property type="component" value="Chromosome 5"/>
</dbReference>
<dbReference type="PANTHER" id="PTHR10201:SF213">
    <property type="entry name" value="METALLOENDOPROTEINASE 2-MMP-LIKE"/>
    <property type="match status" value="1"/>
</dbReference>
<comment type="similarity">
    <text evidence="1">Belongs to the peptidase M10A family. Matrix metalloproteinases (MMPs) subfamily.</text>
</comment>
<feature type="short sequence motif" description="Cysteine switch" evidence="13">
    <location>
        <begin position="120"/>
        <end position="154"/>
    </location>
</feature>
<comment type="cofactor">
    <cofactor evidence="12">
        <name>Zn(2+)</name>
        <dbReference type="ChEBI" id="CHEBI:29105"/>
    </cofactor>
    <text evidence="12">Binds 2 Zn(2+) ions per subunit.</text>
</comment>
<feature type="binding site" evidence="12">
    <location>
        <position position="231"/>
    </location>
    <ligand>
        <name>Ca(2+)</name>
        <dbReference type="ChEBI" id="CHEBI:29108"/>
        <label>3</label>
    </ligand>
</feature>
<feature type="binding site" evidence="12">
    <location>
        <position position="239"/>
    </location>
    <ligand>
        <name>Zn(2+)</name>
        <dbReference type="ChEBI" id="CHEBI:29105"/>
        <label>1</label>
    </ligand>
</feature>
<evidence type="ECO:0000256" key="9">
    <source>
        <dbReference type="ARBA" id="ARBA00023180"/>
    </source>
</evidence>
<evidence type="ECO:0000256" key="5">
    <source>
        <dbReference type="ARBA" id="ARBA00022801"/>
    </source>
</evidence>
<evidence type="ECO:0000256" key="8">
    <source>
        <dbReference type="ARBA" id="ARBA00023145"/>
    </source>
</evidence>
<feature type="binding site" evidence="12">
    <location>
        <position position="224"/>
    </location>
    <ligand>
        <name>Zn(2+)</name>
        <dbReference type="ChEBI" id="CHEBI:29105"/>
        <label>1</label>
    </ligand>
</feature>
<dbReference type="SUPFAM" id="SSF47090">
    <property type="entry name" value="PGBD-like"/>
    <property type="match status" value="1"/>
</dbReference>
<feature type="chain" id="PRO_5001972436" description="Peptidase metallopeptidase domain-containing protein" evidence="14">
    <location>
        <begin position="25"/>
        <end position="319"/>
    </location>
</feature>
<accession>A0A0A0KS39</accession>
<evidence type="ECO:0000256" key="3">
    <source>
        <dbReference type="ARBA" id="ARBA00022723"/>
    </source>
</evidence>
<reference evidence="16 17" key="1">
    <citation type="journal article" date="2009" name="Nat. Genet.">
        <title>The genome of the cucumber, Cucumis sativus L.</title>
        <authorList>
            <person name="Huang S."/>
            <person name="Li R."/>
            <person name="Zhang Z."/>
            <person name="Li L."/>
            <person name="Gu X."/>
            <person name="Fan W."/>
            <person name="Lucas W.J."/>
            <person name="Wang X."/>
            <person name="Xie B."/>
            <person name="Ni P."/>
            <person name="Ren Y."/>
            <person name="Zhu H."/>
            <person name="Li J."/>
            <person name="Lin K."/>
            <person name="Jin W."/>
            <person name="Fei Z."/>
            <person name="Li G."/>
            <person name="Staub J."/>
            <person name="Kilian A."/>
            <person name="van der Vossen E.A."/>
            <person name="Wu Y."/>
            <person name="Guo J."/>
            <person name="He J."/>
            <person name="Jia Z."/>
            <person name="Ren Y."/>
            <person name="Tian G."/>
            <person name="Lu Y."/>
            <person name="Ruan J."/>
            <person name="Qian W."/>
            <person name="Wang M."/>
            <person name="Huang Q."/>
            <person name="Li B."/>
            <person name="Xuan Z."/>
            <person name="Cao J."/>
            <person name="Asan"/>
            <person name="Wu Z."/>
            <person name="Zhang J."/>
            <person name="Cai Q."/>
            <person name="Bai Y."/>
            <person name="Zhao B."/>
            <person name="Han Y."/>
            <person name="Li Y."/>
            <person name="Li X."/>
            <person name="Wang S."/>
            <person name="Shi Q."/>
            <person name="Liu S."/>
            <person name="Cho W.K."/>
            <person name="Kim J.Y."/>
            <person name="Xu Y."/>
            <person name="Heller-Uszynska K."/>
            <person name="Miao H."/>
            <person name="Cheng Z."/>
            <person name="Zhang S."/>
            <person name="Wu J."/>
            <person name="Yang Y."/>
            <person name="Kang H."/>
            <person name="Li M."/>
            <person name="Liang H."/>
            <person name="Ren X."/>
            <person name="Shi Z."/>
            <person name="Wen M."/>
            <person name="Jian M."/>
            <person name="Yang H."/>
            <person name="Zhang G."/>
            <person name="Yang Z."/>
            <person name="Chen R."/>
            <person name="Liu S."/>
            <person name="Li J."/>
            <person name="Ma L."/>
            <person name="Liu H."/>
            <person name="Zhou Y."/>
            <person name="Zhao J."/>
            <person name="Fang X."/>
            <person name="Li G."/>
            <person name="Fang L."/>
            <person name="Li Y."/>
            <person name="Liu D."/>
            <person name="Zheng H."/>
            <person name="Zhang Y."/>
            <person name="Qin N."/>
            <person name="Li Z."/>
            <person name="Yang G."/>
            <person name="Yang S."/>
            <person name="Bolund L."/>
            <person name="Kristiansen K."/>
            <person name="Zheng H."/>
            <person name="Li S."/>
            <person name="Zhang X."/>
            <person name="Yang H."/>
            <person name="Wang J."/>
            <person name="Sun R."/>
            <person name="Zhang B."/>
            <person name="Jiang S."/>
            <person name="Wang J."/>
            <person name="Du Y."/>
            <person name="Li S."/>
        </authorList>
    </citation>
    <scope>NUCLEOTIDE SEQUENCE [LARGE SCALE GENOMIC DNA]</scope>
    <source>
        <strain evidence="17">cv. 9930</strain>
    </source>
</reference>
<dbReference type="OMA" id="GINFLYV"/>
<dbReference type="MEROPS" id="M10.A01"/>
<keyword evidence="9" id="KW-0325">Glycoprotein</keyword>
<evidence type="ECO:0000256" key="14">
    <source>
        <dbReference type="SAM" id="SignalP"/>
    </source>
</evidence>
<evidence type="ECO:0000256" key="12">
    <source>
        <dbReference type="PIRSR" id="PIRSR621190-2"/>
    </source>
</evidence>
<keyword evidence="8" id="KW-0865">Zymogen</keyword>
<dbReference type="InterPro" id="IPR033739">
    <property type="entry name" value="M10A_MMP"/>
</dbReference>
<feature type="binding site" evidence="11">
    <location>
        <position position="283"/>
    </location>
    <ligand>
        <name>Zn(2+)</name>
        <dbReference type="ChEBI" id="CHEBI:29105"/>
        <label>2</label>
        <note>catalytic</note>
    </ligand>
</feature>
<dbReference type="Pfam" id="PF01471">
    <property type="entry name" value="PG_binding_1"/>
    <property type="match status" value="1"/>
</dbReference>
<dbReference type="InterPro" id="IPR036365">
    <property type="entry name" value="PGBD-like_sf"/>
</dbReference>
<evidence type="ECO:0000313" key="16">
    <source>
        <dbReference type="EMBL" id="KGN52413.1"/>
    </source>
</evidence>
<feature type="binding site" evidence="12">
    <location>
        <position position="254"/>
    </location>
    <ligand>
        <name>Ca(2+)</name>
        <dbReference type="ChEBI" id="CHEBI:29108"/>
        <label>1</label>
    </ligand>
</feature>
<feature type="active site" evidence="10">
    <location>
        <position position="274"/>
    </location>
</feature>
<keyword evidence="4 14" id="KW-0732">Signal</keyword>
<comment type="cofactor">
    <cofactor evidence="12">
        <name>Ca(2+)</name>
        <dbReference type="ChEBI" id="CHEBI:29108"/>
    </cofactor>
    <text evidence="12">Can bind about 5 Ca(2+) ions per subunit.</text>
</comment>
<dbReference type="Pfam" id="PF00413">
    <property type="entry name" value="Peptidase_M10"/>
    <property type="match status" value="1"/>
</dbReference>
<dbReference type="GO" id="GO:0030198">
    <property type="term" value="P:extracellular matrix organization"/>
    <property type="evidence" value="ECO:0000318"/>
    <property type="project" value="GO_Central"/>
</dbReference>
<dbReference type="GO" id="GO:0008270">
    <property type="term" value="F:zinc ion binding"/>
    <property type="evidence" value="ECO:0007669"/>
    <property type="project" value="InterPro"/>
</dbReference>
<feature type="domain" description="Peptidase metallopeptidase" evidence="15">
    <location>
        <begin position="162"/>
        <end position="317"/>
    </location>
</feature>
<feature type="binding site" evidence="12">
    <location>
        <position position="254"/>
    </location>
    <ligand>
        <name>Ca(2+)</name>
        <dbReference type="ChEBI" id="CHEBI:29108"/>
        <label>3</label>
    </ligand>
</feature>
<evidence type="ECO:0000256" key="2">
    <source>
        <dbReference type="ARBA" id="ARBA00022670"/>
    </source>
</evidence>
<dbReference type="GO" id="GO:0030574">
    <property type="term" value="P:collagen catabolic process"/>
    <property type="evidence" value="ECO:0000318"/>
    <property type="project" value="GO_Central"/>
</dbReference>
<evidence type="ECO:0000256" key="7">
    <source>
        <dbReference type="ARBA" id="ARBA00023049"/>
    </source>
</evidence>
<dbReference type="PRINTS" id="PR00138">
    <property type="entry name" value="MATRIXIN"/>
</dbReference>
<dbReference type="FunFam" id="3.40.390.10:FF:000018">
    <property type="entry name" value="Metalloendoproteinase 1"/>
    <property type="match status" value="1"/>
</dbReference>
<dbReference type="AlphaFoldDB" id="A0A0A0KS39"/>
<feature type="binding site" evidence="11">
    <location>
        <position position="273"/>
    </location>
    <ligand>
        <name>Zn(2+)</name>
        <dbReference type="ChEBI" id="CHEBI:29105"/>
        <label>2</label>
        <note>catalytic</note>
    </ligand>
</feature>
<feature type="binding site" evidence="12">
    <location>
        <position position="214"/>
    </location>
    <ligand>
        <name>Ca(2+)</name>
        <dbReference type="ChEBI" id="CHEBI:29108"/>
        <label>2</label>
    </ligand>
</feature>
<reference evidence="16 17" key="3">
    <citation type="journal article" date="2010" name="BMC Genomics">
        <title>Transcriptome sequencing and comparative analysis of cucumber flowers with different sex types.</title>
        <authorList>
            <person name="Guo S."/>
            <person name="Zheng Y."/>
            <person name="Joung J.G."/>
            <person name="Liu S."/>
            <person name="Zhang Z."/>
            <person name="Crasta O.R."/>
            <person name="Sobral B.W."/>
            <person name="Xu Y."/>
            <person name="Huang S."/>
            <person name="Fei Z."/>
        </authorList>
    </citation>
    <scope>NUCLEOTIDE SEQUENCE [LARGE SCALE GENOMIC DNA]</scope>
    <source>
        <strain evidence="17">cv. 9930</strain>
    </source>
</reference>
<feature type="signal peptide" evidence="14">
    <location>
        <begin position="1"/>
        <end position="24"/>
    </location>
</feature>
<dbReference type="eggNOG" id="KOG1565">
    <property type="taxonomic scope" value="Eukaryota"/>
</dbReference>
<dbReference type="InterPro" id="IPR021190">
    <property type="entry name" value="Pept_M10A"/>
</dbReference>
<keyword evidence="12" id="KW-0106">Calcium</keyword>
<dbReference type="InterPro" id="IPR006026">
    <property type="entry name" value="Peptidase_Metallo"/>
</dbReference>
<evidence type="ECO:0000256" key="1">
    <source>
        <dbReference type="ARBA" id="ARBA00009614"/>
    </source>
</evidence>
<dbReference type="GO" id="GO:0031012">
    <property type="term" value="C:extracellular matrix"/>
    <property type="evidence" value="ECO:0007669"/>
    <property type="project" value="InterPro"/>
</dbReference>
<dbReference type="PIRSF" id="PIRSF001191">
    <property type="entry name" value="Peptidase_M10A_matrix"/>
    <property type="match status" value="1"/>
</dbReference>
<keyword evidence="17" id="KW-1185">Reference proteome</keyword>
<evidence type="ECO:0000256" key="6">
    <source>
        <dbReference type="ARBA" id="ARBA00022833"/>
    </source>
</evidence>
<dbReference type="InterPro" id="IPR024079">
    <property type="entry name" value="MetalloPept_cat_dom_sf"/>
</dbReference>
<keyword evidence="7" id="KW-0482">Metalloprotease</keyword>
<evidence type="ECO:0000256" key="13">
    <source>
        <dbReference type="PIRSR" id="PIRSR621190-5"/>
    </source>
</evidence>
<evidence type="ECO:0000313" key="17">
    <source>
        <dbReference type="Proteomes" id="UP000029981"/>
    </source>
</evidence>
<dbReference type="Gene3D" id="3.40.390.10">
    <property type="entry name" value="Collagenase (Catalytic Domain)"/>
    <property type="match status" value="1"/>
</dbReference>
<keyword evidence="6 11" id="KW-0862">Zinc</keyword>
<name>A0A0A0KS39_CUCSA</name>
<dbReference type="InterPro" id="IPR001818">
    <property type="entry name" value="Pept_M10_metallopeptidase"/>
</dbReference>
<keyword evidence="5" id="KW-0378">Hydrolase</keyword>
<feature type="binding site" evidence="12">
    <location>
        <position position="291"/>
    </location>
    <ligand>
        <name>Zn(2+)</name>
        <dbReference type="ChEBI" id="CHEBI:29105"/>
        <label>2</label>
        <note>catalytic</note>
    </ligand>
</feature>
<proteinExistence type="inferred from homology"/>
<evidence type="ECO:0000256" key="10">
    <source>
        <dbReference type="PIRSR" id="PIRSR001191-1"/>
    </source>
</evidence>
<keyword evidence="3 11" id="KW-0479">Metal-binding</keyword>